<dbReference type="Ensembl" id="ENSCCAT00000024930.1">
    <property type="protein sequence ID" value="ENSCCAP00000007555.1"/>
    <property type="gene ID" value="ENSCCAG00000021537.1"/>
</dbReference>
<accession>A0A2K5PV75</accession>
<evidence type="ECO:0000313" key="1">
    <source>
        <dbReference type="Ensembl" id="ENSCCAP00000007555.1"/>
    </source>
</evidence>
<protein>
    <submittedName>
        <fullName evidence="1">Uncharacterized protein</fullName>
    </submittedName>
</protein>
<dbReference type="Proteomes" id="UP000233040">
    <property type="component" value="Unassembled WGS sequence"/>
</dbReference>
<dbReference type="AlphaFoldDB" id="A0A2K5PV75"/>
<keyword evidence="2" id="KW-1185">Reference proteome</keyword>
<evidence type="ECO:0000313" key="2">
    <source>
        <dbReference type="Proteomes" id="UP000233040"/>
    </source>
</evidence>
<reference evidence="1" key="1">
    <citation type="submission" date="2025-08" db="UniProtKB">
        <authorList>
            <consortium name="Ensembl"/>
        </authorList>
    </citation>
    <scope>IDENTIFICATION</scope>
</reference>
<reference evidence="1" key="2">
    <citation type="submission" date="2025-09" db="UniProtKB">
        <authorList>
            <consortium name="Ensembl"/>
        </authorList>
    </citation>
    <scope>IDENTIFICATION</scope>
</reference>
<dbReference type="GeneTree" id="ENSGT00910000148098"/>
<name>A0A2K5PV75_CEBIM</name>
<proteinExistence type="predicted"/>
<sequence length="54" mass="6826">MDEMYTFCILYSFVFLKYEVLKSTYYNRKYNVCLLGFVKWFHELYRIFFPILTQ</sequence>
<organism evidence="1 2">
    <name type="scientific">Cebus imitator</name>
    <name type="common">Panamanian white-faced capuchin</name>
    <name type="synonym">Cebus capucinus imitator</name>
    <dbReference type="NCBI Taxonomy" id="2715852"/>
    <lineage>
        <taxon>Eukaryota</taxon>
        <taxon>Metazoa</taxon>
        <taxon>Chordata</taxon>
        <taxon>Craniata</taxon>
        <taxon>Vertebrata</taxon>
        <taxon>Euteleostomi</taxon>
        <taxon>Mammalia</taxon>
        <taxon>Eutheria</taxon>
        <taxon>Euarchontoglires</taxon>
        <taxon>Primates</taxon>
        <taxon>Haplorrhini</taxon>
        <taxon>Platyrrhini</taxon>
        <taxon>Cebidae</taxon>
        <taxon>Cebinae</taxon>
        <taxon>Cebus</taxon>
    </lineage>
</organism>